<dbReference type="InterPro" id="IPR024936">
    <property type="entry name" value="Cyclophilin-type_PPIase"/>
</dbReference>
<dbReference type="InterPro" id="IPR020892">
    <property type="entry name" value="Cyclophilin-type_PPIase_CS"/>
</dbReference>
<dbReference type="FunFam" id="2.40.100.10:FF:000028">
    <property type="entry name" value="Peptidyl-prolyl cis-trans isomerase"/>
    <property type="match status" value="1"/>
</dbReference>
<accession>A0A2N6V2P8</accession>
<dbReference type="InterPro" id="IPR002130">
    <property type="entry name" value="Cyclophilin-type_PPIase_dom"/>
</dbReference>
<protein>
    <recommendedName>
        <fullName evidence="8">Peptidyl-prolyl cis-trans isomerase</fullName>
        <shortName evidence="8">PPIase</shortName>
        <ecNumber evidence="8">5.2.1.8</ecNumber>
    </recommendedName>
</protein>
<evidence type="ECO:0000259" key="9">
    <source>
        <dbReference type="PROSITE" id="PS50072"/>
    </source>
</evidence>
<dbReference type="AlphaFoldDB" id="A0A2N6V2P8"/>
<name>A0A2N6V2P8_9ACTO</name>
<dbReference type="EMBL" id="CP097095">
    <property type="protein sequence ID" value="UQF79714.1"/>
    <property type="molecule type" value="Genomic_DNA"/>
</dbReference>
<organism evidence="10 11">
    <name type="scientific">Actinomyces graevenitzii</name>
    <dbReference type="NCBI Taxonomy" id="55565"/>
    <lineage>
        <taxon>Bacteria</taxon>
        <taxon>Bacillati</taxon>
        <taxon>Actinomycetota</taxon>
        <taxon>Actinomycetes</taxon>
        <taxon>Actinomycetales</taxon>
        <taxon>Actinomycetaceae</taxon>
        <taxon>Actinomyces</taxon>
    </lineage>
</organism>
<comment type="catalytic activity">
    <reaction evidence="1 8">
        <text>[protein]-peptidylproline (omega=180) = [protein]-peptidylproline (omega=0)</text>
        <dbReference type="Rhea" id="RHEA:16237"/>
        <dbReference type="Rhea" id="RHEA-COMP:10747"/>
        <dbReference type="Rhea" id="RHEA-COMP:10748"/>
        <dbReference type="ChEBI" id="CHEBI:83833"/>
        <dbReference type="ChEBI" id="CHEBI:83834"/>
        <dbReference type="EC" id="5.2.1.8"/>
    </reaction>
</comment>
<dbReference type="GO" id="GO:0003755">
    <property type="term" value="F:peptidyl-prolyl cis-trans isomerase activity"/>
    <property type="evidence" value="ECO:0007669"/>
    <property type="project" value="UniProtKB-UniRule"/>
</dbReference>
<dbReference type="RefSeq" id="WP_005986789.1">
    <property type="nucleotide sequence ID" value="NZ_PNHV01000003.1"/>
</dbReference>
<dbReference type="GO" id="GO:0005737">
    <property type="term" value="C:cytoplasm"/>
    <property type="evidence" value="ECO:0007669"/>
    <property type="project" value="UniProtKB-SubCell"/>
</dbReference>
<evidence type="ECO:0000313" key="11">
    <source>
        <dbReference type="Proteomes" id="UP000830236"/>
    </source>
</evidence>
<dbReference type="PANTHER" id="PTHR45625:SF4">
    <property type="entry name" value="PEPTIDYLPROLYL ISOMERASE DOMAIN AND WD REPEAT-CONTAINING PROTEIN 1"/>
    <property type="match status" value="1"/>
</dbReference>
<dbReference type="Pfam" id="PF00160">
    <property type="entry name" value="Pro_isomerase"/>
    <property type="match status" value="1"/>
</dbReference>
<dbReference type="KEGG" id="agh:M3I41_00060"/>
<comment type="subcellular location">
    <subcellularLocation>
        <location evidence="3">Cytoplasm</location>
    </subcellularLocation>
</comment>
<evidence type="ECO:0000313" key="10">
    <source>
        <dbReference type="EMBL" id="UQF79714.1"/>
    </source>
</evidence>
<dbReference type="Gene3D" id="2.40.100.10">
    <property type="entry name" value="Cyclophilin-like"/>
    <property type="match status" value="1"/>
</dbReference>
<evidence type="ECO:0000256" key="2">
    <source>
        <dbReference type="ARBA" id="ARBA00002388"/>
    </source>
</evidence>
<dbReference type="PRINTS" id="PR00153">
    <property type="entry name" value="CSAPPISMRASE"/>
</dbReference>
<dbReference type="Proteomes" id="UP000830236">
    <property type="component" value="Chromosome"/>
</dbReference>
<dbReference type="InterPro" id="IPR029000">
    <property type="entry name" value="Cyclophilin-like_dom_sf"/>
</dbReference>
<comment type="function">
    <text evidence="2 8">PPIases accelerate the folding of proteins. It catalyzes the cis-trans isomerization of proline imidic peptide bonds in oligopeptides.</text>
</comment>
<evidence type="ECO:0000256" key="7">
    <source>
        <dbReference type="ARBA" id="ARBA00023235"/>
    </source>
</evidence>
<evidence type="ECO:0000256" key="4">
    <source>
        <dbReference type="ARBA" id="ARBA00007365"/>
    </source>
</evidence>
<evidence type="ECO:0000256" key="8">
    <source>
        <dbReference type="RuleBase" id="RU363019"/>
    </source>
</evidence>
<dbReference type="PROSITE" id="PS00170">
    <property type="entry name" value="CSA_PPIASE_1"/>
    <property type="match status" value="1"/>
</dbReference>
<dbReference type="EC" id="5.2.1.8" evidence="8"/>
<dbReference type="SUPFAM" id="SSF50891">
    <property type="entry name" value="Cyclophilin-like"/>
    <property type="match status" value="1"/>
</dbReference>
<reference evidence="10" key="1">
    <citation type="submission" date="2022-05" db="EMBL/GenBank/DDBJ databases">
        <title>Using nanopore sequencing to obtain complete genomes from saliva samples.</title>
        <authorList>
            <person name="Baker J.L."/>
        </authorList>
    </citation>
    <scope>NUCLEOTIDE SEQUENCE</scope>
    <source>
        <strain evidence="10">JCVI-JB-Ag32</strain>
    </source>
</reference>
<keyword evidence="5" id="KW-0963">Cytoplasm</keyword>
<sequence>MEAIMHTNLGDIRLELFEDKAPITVTNFVELATGKRAWIDPATGEETQRPLYDGVTFHRVIKDFMIQGGDPLGNGTGGPGYTFDDEIDNSLTFADTYLLAMANAGTRMGHGTNGSQFFITTVATPWLQGKHTIFGKVVDEDSRKVVDAIEAAPTDGRDRPLQDVVINSIDIVE</sequence>
<feature type="domain" description="PPIase cyclophilin-type" evidence="9">
    <location>
        <begin position="1"/>
        <end position="171"/>
    </location>
</feature>
<evidence type="ECO:0000256" key="1">
    <source>
        <dbReference type="ARBA" id="ARBA00000971"/>
    </source>
</evidence>
<gene>
    <name evidence="10" type="ORF">M3I41_00060</name>
</gene>
<dbReference type="PANTHER" id="PTHR45625">
    <property type="entry name" value="PEPTIDYL-PROLYL CIS-TRANS ISOMERASE-RELATED"/>
    <property type="match status" value="1"/>
</dbReference>
<comment type="similarity">
    <text evidence="4 8">Belongs to the cyclophilin-type PPIase family.</text>
</comment>
<dbReference type="PROSITE" id="PS50072">
    <property type="entry name" value="CSA_PPIASE_2"/>
    <property type="match status" value="1"/>
</dbReference>
<dbReference type="PIRSF" id="PIRSF001467">
    <property type="entry name" value="Peptidylpro_ismrse"/>
    <property type="match status" value="1"/>
</dbReference>
<dbReference type="CDD" id="cd00317">
    <property type="entry name" value="cyclophilin"/>
    <property type="match status" value="1"/>
</dbReference>
<keyword evidence="6 8" id="KW-0697">Rotamase</keyword>
<proteinExistence type="inferred from homology"/>
<evidence type="ECO:0000256" key="5">
    <source>
        <dbReference type="ARBA" id="ARBA00022490"/>
    </source>
</evidence>
<evidence type="ECO:0000256" key="6">
    <source>
        <dbReference type="ARBA" id="ARBA00023110"/>
    </source>
</evidence>
<evidence type="ECO:0000256" key="3">
    <source>
        <dbReference type="ARBA" id="ARBA00004496"/>
    </source>
</evidence>
<dbReference type="GO" id="GO:0006457">
    <property type="term" value="P:protein folding"/>
    <property type="evidence" value="ECO:0007669"/>
    <property type="project" value="InterPro"/>
</dbReference>
<dbReference type="InterPro" id="IPR044666">
    <property type="entry name" value="Cyclophilin_A-like"/>
</dbReference>
<keyword evidence="7 8" id="KW-0413">Isomerase</keyword>